<keyword evidence="5" id="KW-0408">Iron</keyword>
<organism evidence="7 8">
    <name type="scientific">Gemmatimonas phototrophica</name>
    <dbReference type="NCBI Taxonomy" id="1379270"/>
    <lineage>
        <taxon>Bacteria</taxon>
        <taxon>Pseudomonadati</taxon>
        <taxon>Gemmatimonadota</taxon>
        <taxon>Gemmatimonadia</taxon>
        <taxon>Gemmatimonadales</taxon>
        <taxon>Gemmatimonadaceae</taxon>
        <taxon>Gemmatimonas</taxon>
    </lineage>
</organism>
<reference evidence="7 8" key="1">
    <citation type="journal article" date="2014" name="Proc. Natl. Acad. Sci. U.S.A.">
        <title>Functional type 2 photosynthetic reaction centers found in the rare bacterial phylum Gemmatimonadetes.</title>
        <authorList>
            <person name="Zeng Y."/>
            <person name="Feng F."/>
            <person name="Medova H."/>
            <person name="Dean J."/>
            <person name="Koblizek M."/>
        </authorList>
    </citation>
    <scope>NUCLEOTIDE SEQUENCE [LARGE SCALE GENOMIC DNA]</scope>
    <source>
        <strain evidence="7 8">AP64</strain>
    </source>
</reference>
<dbReference type="OrthoDB" id="9790913at2"/>
<dbReference type="InterPro" id="IPR012292">
    <property type="entry name" value="Globin/Proto"/>
</dbReference>
<dbReference type="Proteomes" id="UP000076404">
    <property type="component" value="Chromosome"/>
</dbReference>
<evidence type="ECO:0000313" key="7">
    <source>
        <dbReference type="EMBL" id="AMW05907.1"/>
    </source>
</evidence>
<dbReference type="GO" id="GO:0005344">
    <property type="term" value="F:oxygen carrier activity"/>
    <property type="evidence" value="ECO:0007669"/>
    <property type="project" value="InterPro"/>
</dbReference>
<dbReference type="eggNOG" id="COG2346">
    <property type="taxonomic scope" value="Bacteria"/>
</dbReference>
<evidence type="ECO:0000256" key="1">
    <source>
        <dbReference type="ARBA" id="ARBA00001971"/>
    </source>
</evidence>
<evidence type="ECO:0000256" key="4">
    <source>
        <dbReference type="ARBA" id="ARBA00022723"/>
    </source>
</evidence>
<dbReference type="GO" id="GO:0020037">
    <property type="term" value="F:heme binding"/>
    <property type="evidence" value="ECO:0007669"/>
    <property type="project" value="InterPro"/>
</dbReference>
<dbReference type="GO" id="GO:0019825">
    <property type="term" value="F:oxygen binding"/>
    <property type="evidence" value="ECO:0007669"/>
    <property type="project" value="InterPro"/>
</dbReference>
<dbReference type="PANTHER" id="PTHR47366">
    <property type="entry name" value="TWO-ON-TWO HEMOGLOBIN-3"/>
    <property type="match status" value="1"/>
</dbReference>
<dbReference type="Pfam" id="PF01152">
    <property type="entry name" value="Bac_globin"/>
    <property type="match status" value="1"/>
</dbReference>
<keyword evidence="4" id="KW-0479">Metal-binding</keyword>
<protein>
    <submittedName>
        <fullName evidence="7">Globin</fullName>
    </submittedName>
</protein>
<evidence type="ECO:0000256" key="5">
    <source>
        <dbReference type="ARBA" id="ARBA00023004"/>
    </source>
</evidence>
<evidence type="ECO:0000256" key="6">
    <source>
        <dbReference type="ARBA" id="ARBA00034496"/>
    </source>
</evidence>
<dbReference type="PANTHER" id="PTHR47366:SF1">
    <property type="entry name" value="TWO-ON-TWO HEMOGLOBIN-3"/>
    <property type="match status" value="1"/>
</dbReference>
<dbReference type="InterPro" id="IPR009050">
    <property type="entry name" value="Globin-like_sf"/>
</dbReference>
<dbReference type="PROSITE" id="PS01213">
    <property type="entry name" value="GLOBIN_FAM_2"/>
    <property type="match status" value="1"/>
</dbReference>
<dbReference type="EMBL" id="CP011454">
    <property type="protein sequence ID" value="AMW05907.1"/>
    <property type="molecule type" value="Genomic_DNA"/>
</dbReference>
<gene>
    <name evidence="7" type="ORF">GEMMAAP_16120</name>
</gene>
<dbReference type="CDD" id="cd14773">
    <property type="entry name" value="TrHb2_PhHbO-like_O"/>
    <property type="match status" value="1"/>
</dbReference>
<dbReference type="RefSeq" id="WP_026848370.1">
    <property type="nucleotide sequence ID" value="NZ_CP011454.1"/>
</dbReference>
<dbReference type="GO" id="GO:0046872">
    <property type="term" value="F:metal ion binding"/>
    <property type="evidence" value="ECO:0007669"/>
    <property type="project" value="UniProtKB-KW"/>
</dbReference>
<keyword evidence="2" id="KW-0813">Transport</keyword>
<accession>A0A143BLJ2</accession>
<dbReference type="AlphaFoldDB" id="A0A143BLJ2"/>
<reference evidence="7 8" key="2">
    <citation type="journal article" date="2016" name="Environ. Microbiol. Rep.">
        <title>Metagenomic evidence for the presence of phototrophic Gemmatimonadetes bacteria in diverse environments.</title>
        <authorList>
            <person name="Zeng Y."/>
            <person name="Baumbach J."/>
            <person name="Barbosa E.G."/>
            <person name="Azevedo V."/>
            <person name="Zhang C."/>
            <person name="Koblizek M."/>
        </authorList>
    </citation>
    <scope>NUCLEOTIDE SEQUENCE [LARGE SCALE GENOMIC DNA]</scope>
    <source>
        <strain evidence="7 8">AP64</strain>
    </source>
</reference>
<dbReference type="InterPro" id="IPR019795">
    <property type="entry name" value="Globin_bac-like_CS"/>
</dbReference>
<keyword evidence="8" id="KW-1185">Reference proteome</keyword>
<sequence length="126" mass="14615">MNTHFEQLGGESGIRALVDRFYDLMDTAPEAATIRALHAANLKVSREKLFLFLCGWTGGPQHYVEKYGHPRLRMRHFPFAIGAQERDEWLWCMDHALAGHDAPDELKTFLRQKLQQLADHMRNQPE</sequence>
<evidence type="ECO:0000313" key="8">
    <source>
        <dbReference type="Proteomes" id="UP000076404"/>
    </source>
</evidence>
<evidence type="ECO:0000256" key="2">
    <source>
        <dbReference type="ARBA" id="ARBA00022448"/>
    </source>
</evidence>
<dbReference type="Gene3D" id="1.10.490.10">
    <property type="entry name" value="Globins"/>
    <property type="match status" value="1"/>
</dbReference>
<dbReference type="InterPro" id="IPR001486">
    <property type="entry name" value="Hemoglobin_trunc"/>
</dbReference>
<dbReference type="KEGG" id="gph:GEMMAAP_16120"/>
<evidence type="ECO:0000256" key="3">
    <source>
        <dbReference type="ARBA" id="ARBA00022617"/>
    </source>
</evidence>
<comment type="cofactor">
    <cofactor evidence="1">
        <name>heme</name>
        <dbReference type="ChEBI" id="CHEBI:30413"/>
    </cofactor>
</comment>
<proteinExistence type="inferred from homology"/>
<comment type="similarity">
    <text evidence="6">Belongs to the truncated hemoglobin family. Group II subfamily.</text>
</comment>
<dbReference type="SUPFAM" id="SSF46458">
    <property type="entry name" value="Globin-like"/>
    <property type="match status" value="1"/>
</dbReference>
<keyword evidence="3" id="KW-0349">Heme</keyword>
<name>A0A143BLJ2_9BACT</name>
<dbReference type="InterPro" id="IPR044203">
    <property type="entry name" value="GlbO/GLB3-like"/>
</dbReference>